<feature type="transmembrane region" description="Helical" evidence="5">
    <location>
        <begin position="114"/>
        <end position="133"/>
    </location>
</feature>
<proteinExistence type="inferred from homology"/>
<evidence type="ECO:0000313" key="7">
    <source>
        <dbReference type="Proteomes" id="UP001595692"/>
    </source>
</evidence>
<dbReference type="Gene3D" id="1.20.1300.10">
    <property type="entry name" value="Fumarate reductase/succinate dehydrogenase, transmembrane subunit"/>
    <property type="match status" value="1"/>
</dbReference>
<keyword evidence="2 5" id="KW-0812">Transmembrane</keyword>
<evidence type="ECO:0000256" key="3">
    <source>
        <dbReference type="ARBA" id="ARBA00022989"/>
    </source>
</evidence>
<accession>A0ABV8CLQ5</accession>
<dbReference type="Proteomes" id="UP001595692">
    <property type="component" value="Unassembled WGS sequence"/>
</dbReference>
<evidence type="ECO:0000256" key="5">
    <source>
        <dbReference type="HAMAP-Rule" id="MF_00708"/>
    </source>
</evidence>
<gene>
    <name evidence="5" type="primary">frdC</name>
    <name evidence="6" type="ORF">ACFOSS_06685</name>
</gene>
<evidence type="ECO:0000256" key="4">
    <source>
        <dbReference type="ARBA" id="ARBA00023136"/>
    </source>
</evidence>
<sequence>MDNSQSKRKPYVRPVEKGWWLKNSFYIHYMLREGTSLFVSIYAVILLVGLLRLSQGPDAWAGWLAALTHPLSVLFHLAVLAACLFHAKTWFALAPKAMRVMHGEEPIPDRPIVLAQYIALGAVSVIVLLVTLLA</sequence>
<keyword evidence="1 5" id="KW-1003">Cell membrane</keyword>
<dbReference type="CDD" id="cd00546">
    <property type="entry name" value="QFR_TypeD_subunitC"/>
    <property type="match status" value="1"/>
</dbReference>
<reference evidence="7" key="1">
    <citation type="journal article" date="2019" name="Int. J. Syst. Evol. Microbiol.">
        <title>The Global Catalogue of Microorganisms (GCM) 10K type strain sequencing project: providing services to taxonomists for standard genome sequencing and annotation.</title>
        <authorList>
            <consortium name="The Broad Institute Genomics Platform"/>
            <consortium name="The Broad Institute Genome Sequencing Center for Infectious Disease"/>
            <person name="Wu L."/>
            <person name="Ma J."/>
        </authorList>
    </citation>
    <scope>NUCLEOTIDE SEQUENCE [LARGE SCALE GENOMIC DNA]</scope>
    <source>
        <strain evidence="7">CCUG 54939</strain>
    </source>
</reference>
<dbReference type="SUPFAM" id="SSF81343">
    <property type="entry name" value="Fumarate reductase respiratory complex transmembrane subunits"/>
    <property type="match status" value="1"/>
</dbReference>
<comment type="subunit">
    <text evidence="5">Part of an enzyme complex containing four subunits: a flavoprotein (FrdA), an iron-sulfur protein (FrdB), and two hydrophobic anchor proteins (FrdC and FrdD).</text>
</comment>
<dbReference type="RefSeq" id="WP_377151404.1">
    <property type="nucleotide sequence ID" value="NZ_JBHSAF010000006.1"/>
</dbReference>
<comment type="function">
    <text evidence="5">Anchors the catalytic components of the fumarate reductase complex to the cell membrane, binds quinones.</text>
</comment>
<evidence type="ECO:0000256" key="2">
    <source>
        <dbReference type="ARBA" id="ARBA00022692"/>
    </source>
</evidence>
<dbReference type="HAMAP" id="MF_00708">
    <property type="entry name" value="Fumarate_red_C"/>
    <property type="match status" value="1"/>
</dbReference>
<dbReference type="InterPro" id="IPR003510">
    <property type="entry name" value="Fumarate_red_C"/>
</dbReference>
<dbReference type="PIRSF" id="PIRSF000180">
    <property type="entry name" value="FrdC"/>
    <property type="match status" value="1"/>
</dbReference>
<keyword evidence="3 5" id="KW-1133">Transmembrane helix</keyword>
<comment type="subcellular location">
    <subcellularLocation>
        <location evidence="5">Cell membrane</location>
        <topology evidence="5">Multi-pass membrane protein</topology>
    </subcellularLocation>
</comment>
<comment type="caution">
    <text evidence="6">The sequence shown here is derived from an EMBL/GenBank/DDBJ whole genome shotgun (WGS) entry which is preliminary data.</text>
</comment>
<keyword evidence="4 5" id="KW-0472">Membrane</keyword>
<dbReference type="EMBL" id="JBHSAF010000006">
    <property type="protein sequence ID" value="MFC3913150.1"/>
    <property type="molecule type" value="Genomic_DNA"/>
</dbReference>
<protein>
    <recommendedName>
        <fullName evidence="5">Fumarate reductase subunit C</fullName>
    </recommendedName>
    <alternativeName>
        <fullName evidence="5">Quinol-fumarate reductase subunit C</fullName>
        <shortName evidence="5">QFR subunit C</shortName>
    </alternativeName>
</protein>
<evidence type="ECO:0000313" key="6">
    <source>
        <dbReference type="EMBL" id="MFC3913150.1"/>
    </source>
</evidence>
<keyword evidence="7" id="KW-1185">Reference proteome</keyword>
<organism evidence="6 7">
    <name type="scientific">Pseudaeromonas sharmana</name>
    <dbReference type="NCBI Taxonomy" id="328412"/>
    <lineage>
        <taxon>Bacteria</taxon>
        <taxon>Pseudomonadati</taxon>
        <taxon>Pseudomonadota</taxon>
        <taxon>Gammaproteobacteria</taxon>
        <taxon>Aeromonadales</taxon>
        <taxon>Aeromonadaceae</taxon>
        <taxon>Pseudaeromonas</taxon>
    </lineage>
</organism>
<feature type="transmembrane region" description="Helical" evidence="5">
    <location>
        <begin position="73"/>
        <end position="93"/>
    </location>
</feature>
<name>A0ABV8CLQ5_9GAMM</name>
<evidence type="ECO:0000256" key="1">
    <source>
        <dbReference type="ARBA" id="ARBA00022475"/>
    </source>
</evidence>
<feature type="transmembrane region" description="Helical" evidence="5">
    <location>
        <begin position="34"/>
        <end position="53"/>
    </location>
</feature>
<dbReference type="Pfam" id="PF02300">
    <property type="entry name" value="Fumarate_red_C"/>
    <property type="match status" value="1"/>
</dbReference>
<dbReference type="InterPro" id="IPR034804">
    <property type="entry name" value="SQR/QFR_C/D"/>
</dbReference>
<comment type="similarity">
    <text evidence="5">Belongs to the FrdC family.</text>
</comment>